<reference evidence="2 3" key="1">
    <citation type="submission" date="2019-12" db="EMBL/GenBank/DDBJ databases">
        <title>Genome sequenceing of Clostridium bovifaecis.</title>
        <authorList>
            <person name="Yao Y."/>
        </authorList>
    </citation>
    <scope>NUCLEOTIDE SEQUENCE [LARGE SCALE GENOMIC DNA]</scope>
    <source>
        <strain evidence="2 3">BXX</strain>
    </source>
</reference>
<feature type="signal peptide" evidence="1">
    <location>
        <begin position="1"/>
        <end position="26"/>
    </location>
</feature>
<keyword evidence="1" id="KW-0732">Signal</keyword>
<proteinExistence type="predicted"/>
<evidence type="ECO:0000256" key="1">
    <source>
        <dbReference type="SAM" id="SignalP"/>
    </source>
</evidence>
<organism evidence="2 3">
    <name type="scientific">Clostridium bovifaecis</name>
    <dbReference type="NCBI Taxonomy" id="2184719"/>
    <lineage>
        <taxon>Bacteria</taxon>
        <taxon>Bacillati</taxon>
        <taxon>Bacillota</taxon>
        <taxon>Clostridia</taxon>
        <taxon>Eubacteriales</taxon>
        <taxon>Clostridiaceae</taxon>
        <taxon>Clostridium</taxon>
    </lineage>
</organism>
<accession>A0A6I6EL57</accession>
<gene>
    <name evidence="2" type="ORF">GOM49_04580</name>
</gene>
<evidence type="ECO:0000313" key="3">
    <source>
        <dbReference type="Proteomes" id="UP000422764"/>
    </source>
</evidence>
<protein>
    <submittedName>
        <fullName evidence="2">Uncharacterized protein</fullName>
    </submittedName>
</protein>
<keyword evidence="3" id="KW-1185">Reference proteome</keyword>
<sequence>MKNKFLSFLTFACITTFALGGKIAFAVPLSGAPIGSPSGAPLITQEVTEINTTQVDTIFKFIPTMTGEYTIKTIGTIDTYGTLYEDISLSILAEDDDEDGTNFVIKYNLIAGNTYYLSIY</sequence>
<dbReference type="Proteomes" id="UP000422764">
    <property type="component" value="Chromosome"/>
</dbReference>
<dbReference type="EMBL" id="CP046522">
    <property type="protein sequence ID" value="QGU94472.1"/>
    <property type="molecule type" value="Genomic_DNA"/>
</dbReference>
<dbReference type="AlphaFoldDB" id="A0A6I6EL57"/>
<name>A0A6I6EL57_9CLOT</name>
<feature type="chain" id="PRO_5026140854" evidence="1">
    <location>
        <begin position="27"/>
        <end position="120"/>
    </location>
</feature>
<evidence type="ECO:0000313" key="2">
    <source>
        <dbReference type="EMBL" id="QGU94472.1"/>
    </source>
</evidence>